<evidence type="ECO:0000313" key="1">
    <source>
        <dbReference type="EMBL" id="QDV06447.1"/>
    </source>
</evidence>
<proteinExistence type="predicted"/>
<dbReference type="RefSeq" id="WP_145196636.1">
    <property type="nucleotide sequence ID" value="NZ_CP036434.1"/>
</dbReference>
<dbReference type="Proteomes" id="UP000320390">
    <property type="component" value="Chromosome"/>
</dbReference>
<accession>A0A518EQT4</accession>
<gene>
    <name evidence="1" type="ORF">Poly30_19560</name>
</gene>
<dbReference type="OrthoDB" id="295610at2"/>
<name>A0A518EQT4_9BACT</name>
<keyword evidence="2" id="KW-1185">Reference proteome</keyword>
<dbReference type="EMBL" id="CP036434">
    <property type="protein sequence ID" value="QDV06447.1"/>
    <property type="molecule type" value="Genomic_DNA"/>
</dbReference>
<dbReference type="AlphaFoldDB" id="A0A518EQT4"/>
<protein>
    <submittedName>
        <fullName evidence="1">Uncharacterized protein</fullName>
    </submittedName>
</protein>
<organism evidence="1 2">
    <name type="scientific">Saltatorellus ferox</name>
    <dbReference type="NCBI Taxonomy" id="2528018"/>
    <lineage>
        <taxon>Bacteria</taxon>
        <taxon>Pseudomonadati</taxon>
        <taxon>Planctomycetota</taxon>
        <taxon>Planctomycetia</taxon>
        <taxon>Planctomycetia incertae sedis</taxon>
        <taxon>Saltatorellus</taxon>
    </lineage>
</organism>
<reference evidence="1 2" key="1">
    <citation type="submission" date="2019-02" db="EMBL/GenBank/DDBJ databases">
        <title>Deep-cultivation of Planctomycetes and their phenomic and genomic characterization uncovers novel biology.</title>
        <authorList>
            <person name="Wiegand S."/>
            <person name="Jogler M."/>
            <person name="Boedeker C."/>
            <person name="Pinto D."/>
            <person name="Vollmers J."/>
            <person name="Rivas-Marin E."/>
            <person name="Kohn T."/>
            <person name="Peeters S.H."/>
            <person name="Heuer A."/>
            <person name="Rast P."/>
            <person name="Oberbeckmann S."/>
            <person name="Bunk B."/>
            <person name="Jeske O."/>
            <person name="Meyerdierks A."/>
            <person name="Storesund J.E."/>
            <person name="Kallscheuer N."/>
            <person name="Luecker S."/>
            <person name="Lage O.M."/>
            <person name="Pohl T."/>
            <person name="Merkel B.J."/>
            <person name="Hornburger P."/>
            <person name="Mueller R.-W."/>
            <person name="Bruemmer F."/>
            <person name="Labrenz M."/>
            <person name="Spormann A.M."/>
            <person name="Op den Camp H."/>
            <person name="Overmann J."/>
            <person name="Amann R."/>
            <person name="Jetten M.S.M."/>
            <person name="Mascher T."/>
            <person name="Medema M.H."/>
            <person name="Devos D.P."/>
            <person name="Kaster A.-K."/>
            <person name="Ovreas L."/>
            <person name="Rohde M."/>
            <person name="Galperin M.Y."/>
            <person name="Jogler C."/>
        </authorList>
    </citation>
    <scope>NUCLEOTIDE SEQUENCE [LARGE SCALE GENOMIC DNA]</scope>
    <source>
        <strain evidence="1 2">Poly30</strain>
    </source>
</reference>
<evidence type="ECO:0000313" key="2">
    <source>
        <dbReference type="Proteomes" id="UP000320390"/>
    </source>
</evidence>
<sequence>MFVSSLLFAAQLAYIVPPEGAPMRHPSPVALPLVSTAFEDVRIAVALTGDRQRFARLRYGEPDSVRVTAVLDLHESGAAALYLDQNRDLVITNDELVPEVSEDARAWDVSLSAHVRNAEGETNPLPRRLCFELNESASILAASTLGWLEGEISIGEDATRVRRRDSNVNGFFGDHGDQLWIDRNGDGEWAAFGELYSSLPFLTLPEERGRVRYAVRSNREGDRLRLTEANEFGTIEIALHRAGAEIRDDVRSVEAILVGRDGTVVSVREHARATEVPTGDYRLSTLTLQLSPSEEDPEQPDWTFVFSEAFRPTEASWRRVAAGGALTLDPVREALSLELALPENAKTLTIADSVRAQPYLYLGADRLLIRNAYRGSRGWIGPSQLKGTVSLLGAGEDPLVTYTSQFL</sequence>